<comment type="catalytic activity">
    <reaction evidence="11">
        <text>phosphocholine + CTP + H(+) = CDP-choline + diphosphate</text>
        <dbReference type="Rhea" id="RHEA:18997"/>
        <dbReference type="ChEBI" id="CHEBI:15378"/>
        <dbReference type="ChEBI" id="CHEBI:33019"/>
        <dbReference type="ChEBI" id="CHEBI:37563"/>
        <dbReference type="ChEBI" id="CHEBI:58779"/>
        <dbReference type="ChEBI" id="CHEBI:295975"/>
        <dbReference type="EC" id="2.7.7.15"/>
    </reaction>
    <physiologicalReaction direction="left-to-right" evidence="11">
        <dbReference type="Rhea" id="RHEA:18998"/>
    </physiologicalReaction>
</comment>
<dbReference type="GO" id="GO:0004105">
    <property type="term" value="F:choline-phosphate cytidylyltransferase activity"/>
    <property type="evidence" value="ECO:0007669"/>
    <property type="project" value="UniProtKB-EC"/>
</dbReference>
<dbReference type="InterPro" id="IPR004821">
    <property type="entry name" value="Cyt_trans-like"/>
</dbReference>
<dbReference type="PANTHER" id="PTHR10739:SF55">
    <property type="entry name" value="CHOLINE-PHOSPHATE CYTIDYLYLTRANSFERASE"/>
    <property type="match status" value="1"/>
</dbReference>
<gene>
    <name evidence="16" type="ORF">BRARA_E01133</name>
</gene>
<feature type="region of interest" description="Disordered" evidence="14">
    <location>
        <begin position="275"/>
        <end position="331"/>
    </location>
</feature>
<reference evidence="16 17" key="1">
    <citation type="submission" date="2018-06" db="EMBL/GenBank/DDBJ databases">
        <title>WGS assembly of Brassica rapa FPsc.</title>
        <authorList>
            <person name="Bowman J."/>
            <person name="Kohchi T."/>
            <person name="Yamato K."/>
            <person name="Jenkins J."/>
            <person name="Shu S."/>
            <person name="Ishizaki K."/>
            <person name="Yamaoka S."/>
            <person name="Nishihama R."/>
            <person name="Nakamura Y."/>
            <person name="Berger F."/>
            <person name="Adam C."/>
            <person name="Aki S."/>
            <person name="Althoff F."/>
            <person name="Araki T."/>
            <person name="Arteaga-Vazquez M."/>
            <person name="Balasubrmanian S."/>
            <person name="Bauer D."/>
            <person name="Boehm C."/>
            <person name="Briginshaw L."/>
            <person name="Caballero-Perez J."/>
            <person name="Catarino B."/>
            <person name="Chen F."/>
            <person name="Chiyoda S."/>
            <person name="Chovatia M."/>
            <person name="Davies K."/>
            <person name="Delmans M."/>
            <person name="Demura T."/>
            <person name="Dierschke T."/>
            <person name="Dolan L."/>
            <person name="Dorantes-Acosta A."/>
            <person name="Eklund D."/>
            <person name="Florent S."/>
            <person name="Flores-Sandoval E."/>
            <person name="Fujiyama A."/>
            <person name="Fukuzawa H."/>
            <person name="Galik B."/>
            <person name="Grimanelli D."/>
            <person name="Grimwood J."/>
            <person name="Grossniklaus U."/>
            <person name="Hamada T."/>
            <person name="Haseloff J."/>
            <person name="Hetherington A."/>
            <person name="Higo A."/>
            <person name="Hirakawa Y."/>
            <person name="Hundley H."/>
            <person name="Ikeda Y."/>
            <person name="Inoue K."/>
            <person name="Inoue S."/>
            <person name="Ishida S."/>
            <person name="Jia Q."/>
            <person name="Kakita M."/>
            <person name="Kanazawa T."/>
            <person name="Kawai Y."/>
            <person name="Kawashima T."/>
            <person name="Kennedy M."/>
            <person name="Kinose K."/>
            <person name="Kinoshita T."/>
            <person name="Kohara Y."/>
            <person name="Koide E."/>
            <person name="Komatsu K."/>
            <person name="Kopischke S."/>
            <person name="Kubo M."/>
            <person name="Kyozuka J."/>
            <person name="Lagercrantz U."/>
            <person name="Lin S."/>
            <person name="Lindquist E."/>
            <person name="Lipzen A."/>
            <person name="Lu C."/>
            <person name="Luna E."/>
            <person name="Martienssen R."/>
            <person name="Minamino N."/>
            <person name="Mizutani M."/>
            <person name="Mizutani M."/>
            <person name="Mochizuki N."/>
            <person name="Monte I."/>
            <person name="Mosher R."/>
            <person name="Nagasaki H."/>
            <person name="Nakagami H."/>
            <person name="Naramoto S."/>
            <person name="Nishitani K."/>
            <person name="Ohtani M."/>
            <person name="Okamoto T."/>
            <person name="Okumura M."/>
            <person name="Phillips J."/>
            <person name="Pollak B."/>
            <person name="Reinders A."/>
            <person name="Roevekamp M."/>
            <person name="Sano R."/>
            <person name="Sawa S."/>
            <person name="Schmid M."/>
            <person name="Shirakawa M."/>
            <person name="Solano R."/>
            <person name="Spunde A."/>
            <person name="Suetsugu N."/>
            <person name="Sugano S."/>
            <person name="Sugiyama A."/>
            <person name="Sun R."/>
            <person name="Suzuki Y."/>
            <person name="Takenaka M."/>
            <person name="Takezawa D."/>
            <person name="Tomogane H."/>
            <person name="Tsuzuki M."/>
            <person name="Ueda T."/>
            <person name="Umeda M."/>
            <person name="Ward J."/>
            <person name="Watanabe Y."/>
            <person name="Yazaki K."/>
            <person name="Yokoyama R."/>
            <person name="Yoshitake Y."/>
            <person name="Yotsui I."/>
            <person name="Zachgo S."/>
            <person name="Schmutz J."/>
        </authorList>
    </citation>
    <scope>NUCLEOTIDE SEQUENCE [LARGE SCALE GENOMIC DNA]</scope>
    <source>
        <strain evidence="17">cv. B-3</strain>
    </source>
</reference>
<dbReference type="NCBIfam" id="TIGR00125">
    <property type="entry name" value="cyt_tran_rel"/>
    <property type="match status" value="1"/>
</dbReference>
<sequence>MSNVTADPTTDGPSTAVAVSGSTAIQTSPPTDRPVRVYADGIYDLFHFGHARSLEQAKKSFPNTYLLVGCCNDETTHKYKGRTVMTAEERYESLRHCKWVDEVIPDAPWVINQEFLDNHRIDYVAHDSLPYADTSGAGKDVYEFVKKVGRFKETMRTEGISTSDIIMRIVKDYNQYVMRNLDRGYSREDLGVSFVKEKRLRVNMRLKKLQERVKEQQEKVGEKIQTVKMLRNEWVENADRWVAGFLEIFEEGCHKMGTAIRDRIQERLIRQIPRNRLENGQDDDTDDQFYEEYFDHDMGSDEDEEERYYDEEEDVEEEKDKTVKPDAKDDK</sequence>
<keyword evidence="6" id="KW-0443">Lipid metabolism</keyword>
<proteinExistence type="inferred from homology"/>
<dbReference type="FunFam" id="3.40.50.620:FF:000102">
    <property type="entry name" value="Choline-phosphate cytidylyltransferase 2"/>
    <property type="match status" value="1"/>
</dbReference>
<evidence type="ECO:0000256" key="5">
    <source>
        <dbReference type="ARBA" id="ARBA00022695"/>
    </source>
</evidence>
<organism evidence="16 17">
    <name type="scientific">Brassica campestris</name>
    <name type="common">Field mustard</name>
    <dbReference type="NCBI Taxonomy" id="3711"/>
    <lineage>
        <taxon>Eukaryota</taxon>
        <taxon>Viridiplantae</taxon>
        <taxon>Streptophyta</taxon>
        <taxon>Embryophyta</taxon>
        <taxon>Tracheophyta</taxon>
        <taxon>Spermatophyta</taxon>
        <taxon>Magnoliopsida</taxon>
        <taxon>eudicotyledons</taxon>
        <taxon>Gunneridae</taxon>
        <taxon>Pentapetalae</taxon>
        <taxon>rosids</taxon>
        <taxon>malvids</taxon>
        <taxon>Brassicales</taxon>
        <taxon>Brassicaceae</taxon>
        <taxon>Brassiceae</taxon>
        <taxon>Brassica</taxon>
    </lineage>
</organism>
<dbReference type="Gene3D" id="3.40.50.620">
    <property type="entry name" value="HUPs"/>
    <property type="match status" value="1"/>
</dbReference>
<comment type="function">
    <text evidence="12">Plays an important role in the biosynthesis of the phospholipid phosphatidylcholine. Catalyzes the formation of CDP-choline.</text>
</comment>
<keyword evidence="3" id="KW-0444">Lipid biosynthesis</keyword>
<evidence type="ECO:0000256" key="4">
    <source>
        <dbReference type="ARBA" id="ARBA00022679"/>
    </source>
</evidence>
<feature type="compositionally biased region" description="Acidic residues" evidence="14">
    <location>
        <begin position="300"/>
        <end position="317"/>
    </location>
</feature>
<evidence type="ECO:0000256" key="9">
    <source>
        <dbReference type="ARBA" id="ARBA00025706"/>
    </source>
</evidence>
<evidence type="ECO:0000256" key="3">
    <source>
        <dbReference type="ARBA" id="ARBA00022516"/>
    </source>
</evidence>
<dbReference type="EMBL" id="CM010632">
    <property type="protein sequence ID" value="RID62035.1"/>
    <property type="molecule type" value="Genomic_DNA"/>
</dbReference>
<evidence type="ECO:0000256" key="1">
    <source>
        <dbReference type="ARBA" id="ARBA00005189"/>
    </source>
</evidence>
<dbReference type="EC" id="2.7.7.15" evidence="10"/>
<evidence type="ECO:0000313" key="17">
    <source>
        <dbReference type="Proteomes" id="UP000264353"/>
    </source>
</evidence>
<dbReference type="PANTHER" id="PTHR10739">
    <property type="entry name" value="CYTIDYLYLTRANSFERASE"/>
    <property type="match status" value="1"/>
</dbReference>
<dbReference type="Proteomes" id="UP000264353">
    <property type="component" value="Chromosome A5"/>
</dbReference>
<feature type="compositionally biased region" description="Acidic residues" evidence="14">
    <location>
        <begin position="280"/>
        <end position="292"/>
    </location>
</feature>
<feature type="compositionally biased region" description="Polar residues" evidence="14">
    <location>
        <begin position="20"/>
        <end position="30"/>
    </location>
</feature>
<evidence type="ECO:0000256" key="12">
    <source>
        <dbReference type="ARBA" id="ARBA00054397"/>
    </source>
</evidence>
<dbReference type="SUPFAM" id="SSF52374">
    <property type="entry name" value="Nucleotidylyl transferase"/>
    <property type="match status" value="1"/>
</dbReference>
<feature type="compositionally biased region" description="Polar residues" evidence="14">
    <location>
        <begin position="1"/>
        <end position="13"/>
    </location>
</feature>
<keyword evidence="13" id="KW-0175">Coiled coil</keyword>
<dbReference type="InterPro" id="IPR041723">
    <property type="entry name" value="CCT"/>
</dbReference>
<dbReference type="CDD" id="cd02174">
    <property type="entry name" value="CCT"/>
    <property type="match status" value="1"/>
</dbReference>
<comment type="pathway">
    <text evidence="9">Phospholipid metabolism; phosphatidylcholine biosynthesis; phosphatidylcholine from phosphocholine: step 1/2.</text>
</comment>
<feature type="region of interest" description="Disordered" evidence="14">
    <location>
        <begin position="1"/>
        <end position="32"/>
    </location>
</feature>
<dbReference type="InterPro" id="IPR014729">
    <property type="entry name" value="Rossmann-like_a/b/a_fold"/>
</dbReference>
<evidence type="ECO:0000256" key="14">
    <source>
        <dbReference type="SAM" id="MobiDB-lite"/>
    </source>
</evidence>
<evidence type="ECO:0000256" key="6">
    <source>
        <dbReference type="ARBA" id="ARBA00023098"/>
    </source>
</evidence>
<accession>A0A397Z932</accession>
<evidence type="ECO:0000313" key="16">
    <source>
        <dbReference type="EMBL" id="RID62035.1"/>
    </source>
</evidence>
<dbReference type="AlphaFoldDB" id="A0A397Z932"/>
<evidence type="ECO:0000259" key="15">
    <source>
        <dbReference type="Pfam" id="PF01467"/>
    </source>
</evidence>
<keyword evidence="8" id="KW-1208">Phospholipid metabolism</keyword>
<protein>
    <recommendedName>
        <fullName evidence="10">choline-phosphate cytidylyltransferase</fullName>
        <ecNumber evidence="10">2.7.7.15</ecNumber>
    </recommendedName>
</protein>
<evidence type="ECO:0000256" key="13">
    <source>
        <dbReference type="SAM" id="Coils"/>
    </source>
</evidence>
<dbReference type="InterPro" id="IPR045049">
    <property type="entry name" value="Pcy1-like"/>
</dbReference>
<feature type="domain" description="Cytidyltransferase-like" evidence="15">
    <location>
        <begin position="38"/>
        <end position="167"/>
    </location>
</feature>
<evidence type="ECO:0000256" key="8">
    <source>
        <dbReference type="ARBA" id="ARBA00023264"/>
    </source>
</evidence>
<evidence type="ECO:0000256" key="7">
    <source>
        <dbReference type="ARBA" id="ARBA00023209"/>
    </source>
</evidence>
<comment type="pathway">
    <text evidence="1">Lipid metabolism.</text>
</comment>
<keyword evidence="7" id="KW-0594">Phospholipid biosynthesis</keyword>
<evidence type="ECO:0000256" key="10">
    <source>
        <dbReference type="ARBA" id="ARBA00026101"/>
    </source>
</evidence>
<dbReference type="Pfam" id="PF01467">
    <property type="entry name" value="CTP_transf_like"/>
    <property type="match status" value="1"/>
</dbReference>
<name>A0A397Z932_BRACM</name>
<comment type="similarity">
    <text evidence="2">Belongs to the cytidylyltransferase family.</text>
</comment>
<evidence type="ECO:0000256" key="2">
    <source>
        <dbReference type="ARBA" id="ARBA00010101"/>
    </source>
</evidence>
<feature type="compositionally biased region" description="Basic and acidic residues" evidence="14">
    <location>
        <begin position="318"/>
        <end position="331"/>
    </location>
</feature>
<keyword evidence="4" id="KW-0808">Transferase</keyword>
<keyword evidence="5" id="KW-0548">Nucleotidyltransferase</keyword>
<feature type="coiled-coil region" evidence="13">
    <location>
        <begin position="199"/>
        <end position="233"/>
    </location>
</feature>
<evidence type="ECO:0000256" key="11">
    <source>
        <dbReference type="ARBA" id="ARBA00048285"/>
    </source>
</evidence>